<evidence type="ECO:0000259" key="1">
    <source>
        <dbReference type="Pfam" id="PF05899"/>
    </source>
</evidence>
<dbReference type="EMBL" id="CDMY01000247">
    <property type="protein sequence ID" value="CEL96816.1"/>
    <property type="molecule type" value="Genomic_DNA"/>
</dbReference>
<dbReference type="VEuPathDB" id="CryptoDB:Vbra_3852"/>
<dbReference type="SUPFAM" id="SSF51182">
    <property type="entry name" value="RmlC-like cupins"/>
    <property type="match status" value="1"/>
</dbReference>
<sequence length="99" mass="11089">MIQIGARPQWKIDVERQPPQAKLDSLGVKGWGTWGCEVSNFSWTYSDNETAYVIEGEVTVTPTGGTPVLIQAGDLVKFPKGMTCKWDVTKAIKKYYTFE</sequence>
<dbReference type="OrthoDB" id="10260542at2759"/>
<feature type="domain" description="(S)-ureidoglycine aminohydrolase cupin" evidence="1">
    <location>
        <begin position="25"/>
        <end position="96"/>
    </location>
</feature>
<protein>
    <recommendedName>
        <fullName evidence="1">(S)-ureidoglycine aminohydrolase cupin domain-containing protein</fullName>
    </recommendedName>
</protein>
<dbReference type="InParanoid" id="A0A0G4EK74"/>
<gene>
    <name evidence="2" type="ORF">Vbra_3852</name>
</gene>
<proteinExistence type="predicted"/>
<dbReference type="OMA" id="WPIWEKE"/>
<reference evidence="2 3" key="1">
    <citation type="submission" date="2014-11" db="EMBL/GenBank/DDBJ databases">
        <authorList>
            <person name="Zhu J."/>
            <person name="Qi W."/>
            <person name="Song R."/>
        </authorList>
    </citation>
    <scope>NUCLEOTIDE SEQUENCE [LARGE SCALE GENOMIC DNA]</scope>
</reference>
<dbReference type="Pfam" id="PF05899">
    <property type="entry name" value="Cupin_3"/>
    <property type="match status" value="1"/>
</dbReference>
<dbReference type="CDD" id="cd02227">
    <property type="entry name" value="cupin_TM1112-like"/>
    <property type="match status" value="1"/>
</dbReference>
<evidence type="ECO:0000313" key="2">
    <source>
        <dbReference type="EMBL" id="CEL96816.1"/>
    </source>
</evidence>
<dbReference type="Proteomes" id="UP000041254">
    <property type="component" value="Unassembled WGS sequence"/>
</dbReference>
<organism evidence="2 3">
    <name type="scientific">Vitrella brassicaformis (strain CCMP3155)</name>
    <dbReference type="NCBI Taxonomy" id="1169540"/>
    <lineage>
        <taxon>Eukaryota</taxon>
        <taxon>Sar</taxon>
        <taxon>Alveolata</taxon>
        <taxon>Colpodellida</taxon>
        <taxon>Vitrellaceae</taxon>
        <taxon>Vitrella</taxon>
    </lineage>
</organism>
<dbReference type="Gene3D" id="2.60.120.10">
    <property type="entry name" value="Jelly Rolls"/>
    <property type="match status" value="1"/>
</dbReference>
<keyword evidence="3" id="KW-1185">Reference proteome</keyword>
<dbReference type="AlphaFoldDB" id="A0A0G4EK74"/>
<evidence type="ECO:0000313" key="3">
    <source>
        <dbReference type="Proteomes" id="UP000041254"/>
    </source>
</evidence>
<dbReference type="InterPro" id="IPR011051">
    <property type="entry name" value="RmlC_Cupin_sf"/>
</dbReference>
<name>A0A0G4EK74_VITBC</name>
<dbReference type="PANTHER" id="PTHR33271">
    <property type="entry name" value="OS04G0445200 PROTEIN"/>
    <property type="match status" value="1"/>
</dbReference>
<dbReference type="PANTHER" id="PTHR33271:SF22">
    <property type="entry name" value="OS04G0445200 PROTEIN"/>
    <property type="match status" value="1"/>
</dbReference>
<accession>A0A0G4EK74</accession>
<dbReference type="InterPro" id="IPR014710">
    <property type="entry name" value="RmlC-like_jellyroll"/>
</dbReference>
<dbReference type="InterPro" id="IPR008579">
    <property type="entry name" value="UGlyAH_Cupin_dom"/>
</dbReference>